<dbReference type="InterPro" id="IPR029069">
    <property type="entry name" value="HotDog_dom_sf"/>
</dbReference>
<keyword evidence="4" id="KW-1185">Reference proteome</keyword>
<keyword evidence="1" id="KW-0456">Lyase</keyword>
<dbReference type="Pfam" id="PF01575">
    <property type="entry name" value="MaoC_dehydratas"/>
    <property type="match status" value="1"/>
</dbReference>
<dbReference type="OrthoDB" id="3592703at2759"/>
<proteinExistence type="predicted"/>
<reference evidence="3 4" key="1">
    <citation type="journal article" date="2015" name="PLoS Pathog.">
        <title>Leptomonas seymouri: Adaptations to the Dixenous Life Cycle Analyzed by Genome Sequencing, Transcriptome Profiling and Co-infection with Leishmania donovani.</title>
        <authorList>
            <person name="Kraeva N."/>
            <person name="Butenko A."/>
            <person name="Hlavacova J."/>
            <person name="Kostygov A."/>
            <person name="Myskova J."/>
            <person name="Grybchuk D."/>
            <person name="Lestinova T."/>
            <person name="Votypka J."/>
            <person name="Volf P."/>
            <person name="Opperdoes F."/>
            <person name="Flegontov P."/>
            <person name="Lukes J."/>
            <person name="Yurchenko V."/>
        </authorList>
    </citation>
    <scope>NUCLEOTIDE SEQUENCE [LARGE SCALE GENOMIC DNA]</scope>
    <source>
        <strain evidence="3 4">ATCC 30220</strain>
    </source>
</reference>
<dbReference type="Gene3D" id="3.10.129.10">
    <property type="entry name" value="Hotdog Thioesterase"/>
    <property type="match status" value="1"/>
</dbReference>
<dbReference type="CDD" id="cd03449">
    <property type="entry name" value="R_hydratase"/>
    <property type="match status" value="1"/>
</dbReference>
<dbReference type="FunFam" id="3.10.129.10:FF:000042">
    <property type="entry name" value="MaoC domain protein dehydratase"/>
    <property type="match status" value="1"/>
</dbReference>
<comment type="caution">
    <text evidence="3">The sequence shown here is derived from an EMBL/GenBank/DDBJ whole genome shotgun (WGS) entry which is preliminary data.</text>
</comment>
<dbReference type="EMBL" id="LJSK01000043">
    <property type="protein sequence ID" value="KPI88687.1"/>
    <property type="molecule type" value="Genomic_DNA"/>
</dbReference>
<dbReference type="GO" id="GO:0005739">
    <property type="term" value="C:mitochondrion"/>
    <property type="evidence" value="ECO:0007669"/>
    <property type="project" value="TreeGrafter"/>
</dbReference>
<dbReference type="GO" id="GO:0006633">
    <property type="term" value="P:fatty acid biosynthetic process"/>
    <property type="evidence" value="ECO:0007669"/>
    <property type="project" value="TreeGrafter"/>
</dbReference>
<dbReference type="SUPFAM" id="SSF54637">
    <property type="entry name" value="Thioesterase/thiol ester dehydrase-isomerase"/>
    <property type="match status" value="1"/>
</dbReference>
<feature type="domain" description="MaoC-like" evidence="2">
    <location>
        <begin position="18"/>
        <end position="110"/>
    </location>
</feature>
<dbReference type="GO" id="GO:0019171">
    <property type="term" value="F:(3R)-hydroxyacyl-[acyl-carrier-protein] dehydratase activity"/>
    <property type="evidence" value="ECO:0007669"/>
    <property type="project" value="TreeGrafter"/>
</dbReference>
<dbReference type="InterPro" id="IPR050965">
    <property type="entry name" value="UPF0336/Enoyl-CoA_hydratase"/>
</dbReference>
<evidence type="ECO:0000256" key="1">
    <source>
        <dbReference type="ARBA" id="ARBA00023239"/>
    </source>
</evidence>
<name>A0A0N0P7R8_LEPSE</name>
<gene>
    <name evidence="3" type="ORF">ABL78_2225</name>
</gene>
<organism evidence="3 4">
    <name type="scientific">Leptomonas seymouri</name>
    <dbReference type="NCBI Taxonomy" id="5684"/>
    <lineage>
        <taxon>Eukaryota</taxon>
        <taxon>Discoba</taxon>
        <taxon>Euglenozoa</taxon>
        <taxon>Kinetoplastea</taxon>
        <taxon>Metakinetoplastina</taxon>
        <taxon>Trypanosomatida</taxon>
        <taxon>Trypanosomatidae</taxon>
        <taxon>Leishmaniinae</taxon>
        <taxon>Leptomonas</taxon>
    </lineage>
</organism>
<accession>A0A0N0P7R8</accession>
<dbReference type="Proteomes" id="UP000038009">
    <property type="component" value="Unassembled WGS sequence"/>
</dbReference>
<evidence type="ECO:0000313" key="4">
    <source>
        <dbReference type="Proteomes" id="UP000038009"/>
    </source>
</evidence>
<sequence length="157" mass="17024">MSEKANPIVVRVGARVTRKFHISQESVTAFGNLIDDHNPIHSDPEAAKAAGFPSTICYGMFAGSLFSGLMATELPGPGTIYLSQNLRFTAPVFVGDELEVIAEVKEFRRDKGLISLINIVQKTDSETGKTVVCVEGSSVVMNKTLQFEGESTWTVTK</sequence>
<dbReference type="OMA" id="IYIGQQM"/>
<dbReference type="PANTHER" id="PTHR43437">
    <property type="entry name" value="HYDROXYACYL-THIOESTER DEHYDRATASE TYPE 2, MITOCHONDRIAL-RELATED"/>
    <property type="match status" value="1"/>
</dbReference>
<dbReference type="PANTHER" id="PTHR43437:SF3">
    <property type="entry name" value="HYDROXYACYL-THIOESTER DEHYDRATASE TYPE 2, MITOCHONDRIAL"/>
    <property type="match status" value="1"/>
</dbReference>
<dbReference type="AlphaFoldDB" id="A0A0N0P7R8"/>
<evidence type="ECO:0000313" key="3">
    <source>
        <dbReference type="EMBL" id="KPI88687.1"/>
    </source>
</evidence>
<dbReference type="VEuPathDB" id="TriTrypDB:Lsey_0043_0250"/>
<dbReference type="InterPro" id="IPR002539">
    <property type="entry name" value="MaoC-like_dom"/>
</dbReference>
<evidence type="ECO:0000259" key="2">
    <source>
        <dbReference type="Pfam" id="PF01575"/>
    </source>
</evidence>
<protein>
    <submittedName>
        <fullName evidence="3">3-hydroxyacyl-ACP dehydratase putative (HTD2-2)</fullName>
    </submittedName>
</protein>